<keyword evidence="6" id="KW-0995">Kinetochore</keyword>
<dbReference type="EMBL" id="BPVZ01000009">
    <property type="protein sequence ID" value="GKU96015.1"/>
    <property type="molecule type" value="Genomic_DNA"/>
</dbReference>
<name>A0AAV5IA56_9ROSI</name>
<evidence type="ECO:0000256" key="7">
    <source>
        <dbReference type="ARBA" id="ARBA00023242"/>
    </source>
</evidence>
<evidence type="ECO:0000256" key="8">
    <source>
        <dbReference type="ARBA" id="ARBA00023306"/>
    </source>
</evidence>
<evidence type="ECO:0000256" key="3">
    <source>
        <dbReference type="ARBA" id="ARBA00022454"/>
    </source>
</evidence>
<keyword evidence="8" id="KW-0131">Cell cycle</keyword>
<protein>
    <submittedName>
        <fullName evidence="11">Uncharacterized protein</fullName>
    </submittedName>
</protein>
<keyword evidence="3" id="KW-0158">Chromosome</keyword>
<evidence type="ECO:0000313" key="11">
    <source>
        <dbReference type="EMBL" id="GKU96015.1"/>
    </source>
</evidence>
<dbReference type="Pfam" id="PF03980">
    <property type="entry name" value="Nnf1"/>
    <property type="match status" value="1"/>
</dbReference>
<dbReference type="GO" id="GO:0007059">
    <property type="term" value="P:chromosome segregation"/>
    <property type="evidence" value="ECO:0007669"/>
    <property type="project" value="TreeGrafter"/>
</dbReference>
<evidence type="ECO:0000256" key="4">
    <source>
        <dbReference type="ARBA" id="ARBA00022618"/>
    </source>
</evidence>
<evidence type="ECO:0000256" key="9">
    <source>
        <dbReference type="ARBA" id="ARBA00023328"/>
    </source>
</evidence>
<sequence length="174" mass="19806">MEQEAGGTDHHFVGTRRSDLKKSFKVAVRSLLTSCSREDFKKAFPNFTNAERQRLHQLFIQVVTSLHANIEEEFESLCLETQVGKILDTVEQLVEEQSLDPLYSDKTNIGDVVQNLAKAKENEIQFLRTTLEKAEERMLLVQAQIEQLKKGAQEVLGSTDVVEKFRSSISSYQT</sequence>
<keyword evidence="7" id="KW-0539">Nucleus</keyword>
<proteinExistence type="predicted"/>
<dbReference type="AlphaFoldDB" id="A0AAV5IA56"/>
<keyword evidence="12" id="KW-1185">Reference proteome</keyword>
<gene>
    <name evidence="11" type="ORF">SLEP1_g9298</name>
</gene>
<dbReference type="GO" id="GO:0005634">
    <property type="term" value="C:nucleus"/>
    <property type="evidence" value="ECO:0007669"/>
    <property type="project" value="UniProtKB-SubCell"/>
</dbReference>
<evidence type="ECO:0000256" key="10">
    <source>
        <dbReference type="SAM" id="Coils"/>
    </source>
</evidence>
<dbReference type="PANTHER" id="PTHR15459:SF3">
    <property type="entry name" value="POLYAMINE-MODULATED FACTOR 1"/>
    <property type="match status" value="1"/>
</dbReference>
<keyword evidence="10" id="KW-0175">Coiled coil</keyword>
<keyword evidence="5" id="KW-0498">Mitosis</keyword>
<reference evidence="11 12" key="1">
    <citation type="journal article" date="2021" name="Commun. Biol.">
        <title>The genome of Shorea leprosula (Dipterocarpaceae) highlights the ecological relevance of drought in aseasonal tropical rainforests.</title>
        <authorList>
            <person name="Ng K.K.S."/>
            <person name="Kobayashi M.J."/>
            <person name="Fawcett J.A."/>
            <person name="Hatakeyama M."/>
            <person name="Paape T."/>
            <person name="Ng C.H."/>
            <person name="Ang C.C."/>
            <person name="Tnah L.H."/>
            <person name="Lee C.T."/>
            <person name="Nishiyama T."/>
            <person name="Sese J."/>
            <person name="O'Brien M.J."/>
            <person name="Copetti D."/>
            <person name="Mohd Noor M.I."/>
            <person name="Ong R.C."/>
            <person name="Putra M."/>
            <person name="Sireger I.Z."/>
            <person name="Indrioko S."/>
            <person name="Kosugi Y."/>
            <person name="Izuno A."/>
            <person name="Isagi Y."/>
            <person name="Lee S.L."/>
            <person name="Shimizu K.K."/>
        </authorList>
    </citation>
    <scope>NUCLEOTIDE SEQUENCE [LARGE SCALE GENOMIC DNA]</scope>
    <source>
        <strain evidence="11">214</strain>
    </source>
</reference>
<keyword evidence="9" id="KW-0137">Centromere</keyword>
<dbReference type="PANTHER" id="PTHR15459">
    <property type="entry name" value="POLYAMINE-MODULATED FACTOR 1"/>
    <property type="match status" value="1"/>
</dbReference>
<evidence type="ECO:0000256" key="1">
    <source>
        <dbReference type="ARBA" id="ARBA00004123"/>
    </source>
</evidence>
<evidence type="ECO:0000256" key="5">
    <source>
        <dbReference type="ARBA" id="ARBA00022776"/>
    </source>
</evidence>
<comment type="caution">
    <text evidence="11">The sequence shown here is derived from an EMBL/GenBank/DDBJ whole genome shotgun (WGS) entry which is preliminary data.</text>
</comment>
<dbReference type="GO" id="GO:0051301">
    <property type="term" value="P:cell division"/>
    <property type="evidence" value="ECO:0007669"/>
    <property type="project" value="UniProtKB-KW"/>
</dbReference>
<dbReference type="Proteomes" id="UP001054252">
    <property type="component" value="Unassembled WGS sequence"/>
</dbReference>
<dbReference type="GO" id="GO:0000444">
    <property type="term" value="C:MIS12/MIND type complex"/>
    <property type="evidence" value="ECO:0007669"/>
    <property type="project" value="InterPro"/>
</dbReference>
<evidence type="ECO:0000256" key="2">
    <source>
        <dbReference type="ARBA" id="ARBA00004629"/>
    </source>
</evidence>
<dbReference type="InterPro" id="IPR007128">
    <property type="entry name" value="PMF1/Nnf1"/>
</dbReference>
<evidence type="ECO:0000313" key="12">
    <source>
        <dbReference type="Proteomes" id="UP001054252"/>
    </source>
</evidence>
<feature type="coiled-coil region" evidence="10">
    <location>
        <begin position="117"/>
        <end position="151"/>
    </location>
</feature>
<evidence type="ECO:0000256" key="6">
    <source>
        <dbReference type="ARBA" id="ARBA00022838"/>
    </source>
</evidence>
<comment type="subcellular location">
    <subcellularLocation>
        <location evidence="2">Chromosome</location>
        <location evidence="2">Centromere</location>
        <location evidence="2">Kinetochore</location>
    </subcellularLocation>
    <subcellularLocation>
        <location evidence="1">Nucleus</location>
    </subcellularLocation>
</comment>
<organism evidence="11 12">
    <name type="scientific">Rubroshorea leprosula</name>
    <dbReference type="NCBI Taxonomy" id="152421"/>
    <lineage>
        <taxon>Eukaryota</taxon>
        <taxon>Viridiplantae</taxon>
        <taxon>Streptophyta</taxon>
        <taxon>Embryophyta</taxon>
        <taxon>Tracheophyta</taxon>
        <taxon>Spermatophyta</taxon>
        <taxon>Magnoliopsida</taxon>
        <taxon>eudicotyledons</taxon>
        <taxon>Gunneridae</taxon>
        <taxon>Pentapetalae</taxon>
        <taxon>rosids</taxon>
        <taxon>malvids</taxon>
        <taxon>Malvales</taxon>
        <taxon>Dipterocarpaceae</taxon>
        <taxon>Rubroshorea</taxon>
    </lineage>
</organism>
<accession>A0AAV5IA56</accession>
<keyword evidence="4" id="KW-0132">Cell division</keyword>